<name>A0A0C1C7S7_9BACT</name>
<keyword evidence="5 7" id="KW-0687">Ribonucleoprotein</keyword>
<comment type="similarity">
    <text evidence="1 7">Belongs to the universal ribosomal protein uL18 family.</text>
</comment>
<dbReference type="GO" id="GO:0006412">
    <property type="term" value="P:translation"/>
    <property type="evidence" value="ECO:0007669"/>
    <property type="project" value="UniProtKB-UniRule"/>
</dbReference>
<dbReference type="GO" id="GO:0003735">
    <property type="term" value="F:structural constituent of ribosome"/>
    <property type="evidence" value="ECO:0007669"/>
    <property type="project" value="InterPro"/>
</dbReference>
<dbReference type="CDD" id="cd00432">
    <property type="entry name" value="Ribosomal_L18_L5e"/>
    <property type="match status" value="1"/>
</dbReference>
<evidence type="ECO:0000313" key="8">
    <source>
        <dbReference type="EMBL" id="KIA77090.1"/>
    </source>
</evidence>
<dbReference type="SUPFAM" id="SSF53137">
    <property type="entry name" value="Translational machinery components"/>
    <property type="match status" value="1"/>
</dbReference>
<accession>A0A0C1C7S7</accession>
<comment type="function">
    <text evidence="7">This is one of the proteins that bind and probably mediate the attachment of the 5S RNA into the large ribosomal subunit, where it forms part of the central protuberance.</text>
</comment>
<dbReference type="AlphaFoldDB" id="A0A0C1C7S7"/>
<dbReference type="Pfam" id="PF00861">
    <property type="entry name" value="Ribosomal_L18p"/>
    <property type="match status" value="1"/>
</dbReference>
<dbReference type="InterPro" id="IPR004389">
    <property type="entry name" value="Ribosomal_uL18_bac-type"/>
</dbReference>
<evidence type="ECO:0000256" key="3">
    <source>
        <dbReference type="ARBA" id="ARBA00022884"/>
    </source>
</evidence>
<evidence type="ECO:0000256" key="2">
    <source>
        <dbReference type="ARBA" id="ARBA00022730"/>
    </source>
</evidence>
<evidence type="ECO:0000256" key="6">
    <source>
        <dbReference type="ARBA" id="ARBA00035197"/>
    </source>
</evidence>
<keyword evidence="3 7" id="KW-0694">RNA-binding</keyword>
<evidence type="ECO:0000256" key="1">
    <source>
        <dbReference type="ARBA" id="ARBA00007116"/>
    </source>
</evidence>
<evidence type="ECO:0000256" key="4">
    <source>
        <dbReference type="ARBA" id="ARBA00022980"/>
    </source>
</evidence>
<organism evidence="8 9">
    <name type="scientific">Parachlamydia acanthamoebae</name>
    <dbReference type="NCBI Taxonomy" id="83552"/>
    <lineage>
        <taxon>Bacteria</taxon>
        <taxon>Pseudomonadati</taxon>
        <taxon>Chlamydiota</taxon>
        <taxon>Chlamydiia</taxon>
        <taxon>Parachlamydiales</taxon>
        <taxon>Parachlamydiaceae</taxon>
        <taxon>Parachlamydia</taxon>
    </lineage>
</organism>
<keyword evidence="4 7" id="KW-0689">Ribosomal protein</keyword>
<keyword evidence="2 7" id="KW-0699">rRNA-binding</keyword>
<dbReference type="Gene3D" id="3.30.420.100">
    <property type="match status" value="1"/>
</dbReference>
<proteinExistence type="inferred from homology"/>
<dbReference type="PANTHER" id="PTHR12899:SF3">
    <property type="entry name" value="LARGE RIBOSOMAL SUBUNIT PROTEIN UL18M"/>
    <property type="match status" value="1"/>
</dbReference>
<dbReference type="EMBL" id="JSAM01000091">
    <property type="protein sequence ID" value="KIA77090.1"/>
    <property type="molecule type" value="Genomic_DNA"/>
</dbReference>
<comment type="caution">
    <text evidence="8">The sequence shown here is derived from an EMBL/GenBank/DDBJ whole genome shotgun (WGS) entry which is preliminary data.</text>
</comment>
<dbReference type="PANTHER" id="PTHR12899">
    <property type="entry name" value="39S RIBOSOMAL PROTEIN L18, MITOCHONDRIAL"/>
    <property type="match status" value="1"/>
</dbReference>
<reference evidence="8 9" key="1">
    <citation type="journal article" date="2014" name="Mol. Biol. Evol.">
        <title>Massive expansion of Ubiquitination-related gene families within the Chlamydiae.</title>
        <authorList>
            <person name="Domman D."/>
            <person name="Collingro A."/>
            <person name="Lagkouvardos I."/>
            <person name="Gehre L."/>
            <person name="Weinmaier T."/>
            <person name="Rattei T."/>
            <person name="Subtil A."/>
            <person name="Horn M."/>
        </authorList>
    </citation>
    <scope>NUCLEOTIDE SEQUENCE [LARGE SCALE GENOMIC DNA]</scope>
    <source>
        <strain evidence="8 9">OEW1</strain>
    </source>
</reference>
<protein>
    <recommendedName>
        <fullName evidence="6 7">Large ribosomal subunit protein uL18</fullName>
    </recommendedName>
</protein>
<sequence length="132" mass="14649">MKYKLFNKVVMGSELRIQTIRKKRTMRIRKKIHGTSVEPRLCVVKSNKHLQVQLINDDAGVTLGSVATFSKEYRGSEFGKKSKQAARKLGEHIAKIASEQNIKAAKFDRGPAKFHGVLAELKDAAVAAGLKC</sequence>
<evidence type="ECO:0000256" key="7">
    <source>
        <dbReference type="HAMAP-Rule" id="MF_01337"/>
    </source>
</evidence>
<comment type="subunit">
    <text evidence="7">Part of the 50S ribosomal subunit; part of the 5S rRNA/L5/L18/L25 subcomplex. Contacts the 5S and 23S rRNAs.</text>
</comment>
<dbReference type="GO" id="GO:0022625">
    <property type="term" value="C:cytosolic large ribosomal subunit"/>
    <property type="evidence" value="ECO:0007669"/>
    <property type="project" value="TreeGrafter"/>
</dbReference>
<dbReference type="Proteomes" id="UP000031307">
    <property type="component" value="Unassembled WGS sequence"/>
</dbReference>
<gene>
    <name evidence="7 8" type="primary">rplR</name>
    <name evidence="8" type="ORF">DB43_GV00400</name>
</gene>
<evidence type="ECO:0000313" key="9">
    <source>
        <dbReference type="Proteomes" id="UP000031307"/>
    </source>
</evidence>
<dbReference type="InterPro" id="IPR005484">
    <property type="entry name" value="Ribosomal_uL18_bac/plant/anim"/>
</dbReference>
<evidence type="ECO:0000256" key="5">
    <source>
        <dbReference type="ARBA" id="ARBA00023274"/>
    </source>
</evidence>
<dbReference type="HAMAP" id="MF_01337_B">
    <property type="entry name" value="Ribosomal_uL18_B"/>
    <property type="match status" value="1"/>
</dbReference>
<dbReference type="GO" id="GO:0008097">
    <property type="term" value="F:5S rRNA binding"/>
    <property type="evidence" value="ECO:0007669"/>
    <property type="project" value="TreeGrafter"/>
</dbReference>
<dbReference type="PATRIC" id="fig|83552.4.peg.1792"/>
<dbReference type="InterPro" id="IPR057268">
    <property type="entry name" value="Ribosomal_L18"/>
</dbReference>